<accession>A0A368JRX0</accession>
<proteinExistence type="predicted"/>
<evidence type="ECO:0000313" key="1">
    <source>
        <dbReference type="EMBL" id="RCR69434.1"/>
    </source>
</evidence>
<comment type="caution">
    <text evidence="1">The sequence shown here is derived from an EMBL/GenBank/DDBJ whole genome shotgun (WGS) entry which is preliminary data.</text>
</comment>
<gene>
    <name evidence="1" type="ORF">DUE52_11315</name>
</gene>
<organism evidence="1 2">
    <name type="scientific">Larkinella punicea</name>
    <dbReference type="NCBI Taxonomy" id="2315727"/>
    <lineage>
        <taxon>Bacteria</taxon>
        <taxon>Pseudomonadati</taxon>
        <taxon>Bacteroidota</taxon>
        <taxon>Cytophagia</taxon>
        <taxon>Cytophagales</taxon>
        <taxon>Spirosomataceae</taxon>
        <taxon>Larkinella</taxon>
    </lineage>
</organism>
<name>A0A368JRX0_9BACT</name>
<dbReference type="AlphaFoldDB" id="A0A368JRX0"/>
<protein>
    <submittedName>
        <fullName evidence="1">Uncharacterized protein</fullName>
    </submittedName>
</protein>
<dbReference type="EMBL" id="QOWE01000008">
    <property type="protein sequence ID" value="RCR69434.1"/>
    <property type="molecule type" value="Genomic_DNA"/>
</dbReference>
<dbReference type="Proteomes" id="UP000253383">
    <property type="component" value="Unassembled WGS sequence"/>
</dbReference>
<reference evidence="1 2" key="1">
    <citation type="submission" date="2018-07" db="EMBL/GenBank/DDBJ databases">
        <title>Genome analysis of Larkinella rosea.</title>
        <authorList>
            <person name="Zhou Z."/>
            <person name="Wang G."/>
        </authorList>
    </citation>
    <scope>NUCLEOTIDE SEQUENCE [LARGE SCALE GENOMIC DNA]</scope>
    <source>
        <strain evidence="2">zzj9</strain>
    </source>
</reference>
<keyword evidence="2" id="KW-1185">Reference proteome</keyword>
<sequence length="364" mass="40666">MCIQGFYRILQIQISHLIQLKFTMKKILFALLALVNFSCNHSFVVATLNNRNVYKTKANLPMKKAYQENRPSADQRDFTIAPNSVPSVTKTITTITTSPSSDTEPSQITKTVVVSTIPETKTTTTISKAKADPPSNATTTLVTTGYSVPATQSTNDFIRYKVVADEGDFKYVKVLPGCSFEETSPSNTNIIFNSSKIAKKENPEDYIFKVSKKDLSPNTHYLASSALIGKVITLPVRVRNEYWNSNNKILQGTLSIGYGFGWKYKLGNNPYKPHYLTTILYAAGISQQKHFSIGGKDITTGKDSISAKTDEIAVTYLSFGLAYEFDKFNIGIFGGKDKMFGNLDNWAYQDKWWWGIGIGYDLFK</sequence>
<evidence type="ECO:0000313" key="2">
    <source>
        <dbReference type="Proteomes" id="UP000253383"/>
    </source>
</evidence>